<dbReference type="GO" id="GO:0043750">
    <property type="term" value="F:phosphatidylinositol alpha-mannosyltransferase activity"/>
    <property type="evidence" value="ECO:0007669"/>
    <property type="project" value="UniProtKB-EC"/>
</dbReference>
<dbReference type="CDD" id="cd03801">
    <property type="entry name" value="GT4_PimA-like"/>
    <property type="match status" value="1"/>
</dbReference>
<dbReference type="Gene3D" id="3.40.50.2000">
    <property type="entry name" value="Glycogen Phosphorylase B"/>
    <property type="match status" value="2"/>
</dbReference>
<sequence>MSPPEPFVSSANAKTPRVAIVVDNASMQMSGETSTPLYYMRFFRKWGVDTRLVVHCRCEQELRETLSPEEISVFTFLDDTSLMKLTHRLFQYSPDRIRSLIGAQLIHWLTGLQARRVVKQMAANDLIDVVFEPTPIAPKSVSCMYSVGVPAVIGPMCGGLSFPPAFRFMDPMWVKLGVSAGRILAQTANRISPGKLHAKALIVGNDRAARALPNGTRGTRYTVVESGVDLTTVTPAPFPRRAKSEPARFVYFARFVDWKGVKFLVDAFPRVLVRTDAVLDLIGDGDLLEATQAQARRLGISDHVNFYGRLPLAEGIEIMKKADAYMATGLRECGGLALLEAMGCGTPVIACNWMAPGEYVDDSCGIRIDVSSEQALVDGLTDAMVRIAEDEELRKRLSAGAVARAQGNYFGWEAKSRRVLEILTEVVSRESSTRAETAS</sequence>
<comment type="caution">
    <text evidence="4">The sequence shown here is derived from an EMBL/GenBank/DDBJ whole genome shotgun (WGS) entry which is preliminary data.</text>
</comment>
<gene>
    <name evidence="4" type="primary">pimA_1</name>
    <name evidence="4" type="ORF">Pla52o_26450</name>
</gene>
<feature type="domain" description="Glycosyl transferase family 1" evidence="3">
    <location>
        <begin position="241"/>
        <end position="400"/>
    </location>
</feature>
<dbReference type="Pfam" id="PF00534">
    <property type="entry name" value="Glycos_transf_1"/>
    <property type="match status" value="1"/>
</dbReference>
<evidence type="ECO:0000256" key="1">
    <source>
        <dbReference type="ARBA" id="ARBA00022676"/>
    </source>
</evidence>
<dbReference type="InterPro" id="IPR001296">
    <property type="entry name" value="Glyco_trans_1"/>
</dbReference>
<dbReference type="Proteomes" id="UP000316304">
    <property type="component" value="Unassembled WGS sequence"/>
</dbReference>
<dbReference type="EMBL" id="SJPT01000004">
    <property type="protein sequence ID" value="TWU23110.1"/>
    <property type="molecule type" value="Genomic_DNA"/>
</dbReference>
<keyword evidence="1 4" id="KW-0328">Glycosyltransferase</keyword>
<evidence type="ECO:0000259" key="3">
    <source>
        <dbReference type="Pfam" id="PF00534"/>
    </source>
</evidence>
<name>A0A5C6CES4_9BACT</name>
<keyword evidence="2 4" id="KW-0808">Transferase</keyword>
<dbReference type="SUPFAM" id="SSF53756">
    <property type="entry name" value="UDP-Glycosyltransferase/glycogen phosphorylase"/>
    <property type="match status" value="1"/>
</dbReference>
<keyword evidence="5" id="KW-1185">Reference proteome</keyword>
<proteinExistence type="predicted"/>
<dbReference type="AlphaFoldDB" id="A0A5C6CES4"/>
<dbReference type="EC" id="2.4.1.345" evidence="4"/>
<evidence type="ECO:0000313" key="4">
    <source>
        <dbReference type="EMBL" id="TWU23110.1"/>
    </source>
</evidence>
<reference evidence="4 5" key="1">
    <citation type="submission" date="2019-02" db="EMBL/GenBank/DDBJ databases">
        <title>Deep-cultivation of Planctomycetes and their phenomic and genomic characterization uncovers novel biology.</title>
        <authorList>
            <person name="Wiegand S."/>
            <person name="Jogler M."/>
            <person name="Boedeker C."/>
            <person name="Pinto D."/>
            <person name="Vollmers J."/>
            <person name="Rivas-Marin E."/>
            <person name="Kohn T."/>
            <person name="Peeters S.H."/>
            <person name="Heuer A."/>
            <person name="Rast P."/>
            <person name="Oberbeckmann S."/>
            <person name="Bunk B."/>
            <person name="Jeske O."/>
            <person name="Meyerdierks A."/>
            <person name="Storesund J.E."/>
            <person name="Kallscheuer N."/>
            <person name="Luecker S."/>
            <person name="Lage O.M."/>
            <person name="Pohl T."/>
            <person name="Merkel B.J."/>
            <person name="Hornburger P."/>
            <person name="Mueller R.-W."/>
            <person name="Bruemmer F."/>
            <person name="Labrenz M."/>
            <person name="Spormann A.M."/>
            <person name="Op Den Camp H."/>
            <person name="Overmann J."/>
            <person name="Amann R."/>
            <person name="Jetten M.S.M."/>
            <person name="Mascher T."/>
            <person name="Medema M.H."/>
            <person name="Devos D.P."/>
            <person name="Kaster A.-K."/>
            <person name="Ovreas L."/>
            <person name="Rohde M."/>
            <person name="Galperin M.Y."/>
            <person name="Jogler C."/>
        </authorList>
    </citation>
    <scope>NUCLEOTIDE SEQUENCE [LARGE SCALE GENOMIC DNA]</scope>
    <source>
        <strain evidence="4 5">Pla52o</strain>
    </source>
</reference>
<evidence type="ECO:0000256" key="2">
    <source>
        <dbReference type="ARBA" id="ARBA00022679"/>
    </source>
</evidence>
<organism evidence="4 5">
    <name type="scientific">Novipirellula galeiformis</name>
    <dbReference type="NCBI Taxonomy" id="2528004"/>
    <lineage>
        <taxon>Bacteria</taxon>
        <taxon>Pseudomonadati</taxon>
        <taxon>Planctomycetota</taxon>
        <taxon>Planctomycetia</taxon>
        <taxon>Pirellulales</taxon>
        <taxon>Pirellulaceae</taxon>
        <taxon>Novipirellula</taxon>
    </lineage>
</organism>
<evidence type="ECO:0000313" key="5">
    <source>
        <dbReference type="Proteomes" id="UP000316304"/>
    </source>
</evidence>
<dbReference type="RefSeq" id="WP_146594890.1">
    <property type="nucleotide sequence ID" value="NZ_SJPT01000004.1"/>
</dbReference>
<dbReference type="PANTHER" id="PTHR12526">
    <property type="entry name" value="GLYCOSYLTRANSFERASE"/>
    <property type="match status" value="1"/>
</dbReference>
<dbReference type="OrthoDB" id="9790710at2"/>
<accession>A0A5C6CES4</accession>
<dbReference type="PANTHER" id="PTHR12526:SF510">
    <property type="entry name" value="D-INOSITOL 3-PHOSPHATE GLYCOSYLTRANSFERASE"/>
    <property type="match status" value="1"/>
</dbReference>
<protein>
    <submittedName>
        <fullName evidence="4">GDP-mannose-dependent alpha-(1-2)-phosphatidylinositol mannosyltransferase</fullName>
        <ecNumber evidence="4">2.4.1.345</ecNumber>
    </submittedName>
</protein>